<reference evidence="2" key="1">
    <citation type="submission" date="2019-03" db="EMBL/GenBank/DDBJ databases">
        <authorList>
            <person name="Danneels B."/>
        </authorList>
    </citation>
    <scope>NUCLEOTIDE SEQUENCE</scope>
</reference>
<dbReference type="EMBL" id="CAADIZ010000056">
    <property type="protein sequence ID" value="VFS29862.1"/>
    <property type="molecule type" value="Genomic_DNA"/>
</dbReference>
<dbReference type="AlphaFoldDB" id="A0A484TBW2"/>
<evidence type="ECO:0000313" key="2">
    <source>
        <dbReference type="EMBL" id="VFR71767.1"/>
    </source>
</evidence>
<organism evidence="2">
    <name type="scientific">plant metagenome</name>
    <dbReference type="NCBI Taxonomy" id="1297885"/>
    <lineage>
        <taxon>unclassified sequences</taxon>
        <taxon>metagenomes</taxon>
        <taxon>organismal metagenomes</taxon>
    </lineage>
</organism>
<gene>
    <name evidence="2" type="ORF">BRI9_3497</name>
    <name evidence="3" type="ORF">IVO3_3493</name>
    <name evidence="4" type="ORF">RAN7_3465</name>
</gene>
<proteinExistence type="predicted"/>
<name>A0A484TBW2_9ZZZZ</name>
<sequence length="379" mass="41098">MRPRMRMLSCLAFKRRATAALLGLAMTLAIPLAHAKDYEVLTLGPDDARDVLVVDASTNTQVFLGVLRDFSALYPNIRLVYTELPTQVLYDAAVTRAEETPGSLDGPDVVISSSMDLQAKLANDGLAQPHVSQETLALPGWARWRDEVFSIGAEAMVMAYNTQALTSEQAPRTRRQLLAMLRDPALPLQGRIGTYDVEHSGIGYLAATQDTRLDSMAGTLLSAFGANAVVVDSSADETLDRLARGEIALAYNVLESYALRRIADGAPLAVARPEDYTLVVSRAAIIPKQARRPDLAAKFLDYLLSARGQHIIVRESAMLPVRPLPGANTDGAPLRPVDLGVGLLVYLDELKKSYFLRTWHAALCLDCGRPAASLESASE</sequence>
<dbReference type="PANTHER" id="PTHR30006:SF25">
    <property type="entry name" value="PHOSPHOGLYCERATE TRANSPORT REGULATORY PROTEIN PGTC"/>
    <property type="match status" value="1"/>
</dbReference>
<protein>
    <submittedName>
        <fullName evidence="2">Sensor protein PhoQ</fullName>
        <ecNumber evidence="2">2.7.13.3</ecNumber>
    </submittedName>
</protein>
<dbReference type="GO" id="GO:0030288">
    <property type="term" value="C:outer membrane-bounded periplasmic space"/>
    <property type="evidence" value="ECO:0007669"/>
    <property type="project" value="TreeGrafter"/>
</dbReference>
<keyword evidence="2" id="KW-0808">Transferase</keyword>
<dbReference type="EMBL" id="CAADIK010000028">
    <property type="protein sequence ID" value="VFR71767.1"/>
    <property type="molecule type" value="Genomic_DNA"/>
</dbReference>
<dbReference type="SUPFAM" id="SSF53850">
    <property type="entry name" value="Periplasmic binding protein-like II"/>
    <property type="match status" value="1"/>
</dbReference>
<dbReference type="Pfam" id="PF13531">
    <property type="entry name" value="SBP_bac_11"/>
    <property type="match status" value="1"/>
</dbReference>
<evidence type="ECO:0000313" key="4">
    <source>
        <dbReference type="EMBL" id="VFS29862.1"/>
    </source>
</evidence>
<dbReference type="GO" id="GO:0004673">
    <property type="term" value="F:protein histidine kinase activity"/>
    <property type="evidence" value="ECO:0007669"/>
    <property type="project" value="UniProtKB-EC"/>
</dbReference>
<evidence type="ECO:0000313" key="3">
    <source>
        <dbReference type="EMBL" id="VFR98471.1"/>
    </source>
</evidence>
<dbReference type="PANTHER" id="PTHR30006">
    <property type="entry name" value="THIAMINE-BINDING PERIPLASMIC PROTEIN-RELATED"/>
    <property type="match status" value="1"/>
</dbReference>
<keyword evidence="1" id="KW-0732">Signal</keyword>
<accession>A0A484TBW2</accession>
<evidence type="ECO:0000256" key="1">
    <source>
        <dbReference type="ARBA" id="ARBA00022729"/>
    </source>
</evidence>
<dbReference type="EMBL" id="CAADIP010000065">
    <property type="protein sequence ID" value="VFR98471.1"/>
    <property type="molecule type" value="Genomic_DNA"/>
</dbReference>
<dbReference type="EC" id="2.7.13.3" evidence="2"/>
<dbReference type="Gene3D" id="3.40.190.10">
    <property type="entry name" value="Periplasmic binding protein-like II"/>
    <property type="match status" value="2"/>
</dbReference>